<dbReference type="HAMAP" id="MF_01320_B">
    <property type="entry name" value="Ribosomal_uL2_B"/>
    <property type="match status" value="1"/>
</dbReference>
<keyword evidence="5" id="KW-0694">RNA-binding</keyword>
<feature type="region of interest" description="Disordered" evidence="6">
    <location>
        <begin position="219"/>
        <end position="283"/>
    </location>
</feature>
<dbReference type="PANTHER" id="PTHR13691:SF5">
    <property type="entry name" value="LARGE RIBOSOMAL SUBUNIT PROTEIN UL2M"/>
    <property type="match status" value="1"/>
</dbReference>
<evidence type="ECO:0000256" key="6">
    <source>
        <dbReference type="SAM" id="MobiDB-lite"/>
    </source>
</evidence>
<dbReference type="PIRSF" id="PIRSF002158">
    <property type="entry name" value="Ribosomal_L2"/>
    <property type="match status" value="1"/>
</dbReference>
<dbReference type="GO" id="GO:0002181">
    <property type="term" value="P:cytoplasmic translation"/>
    <property type="evidence" value="ECO:0007669"/>
    <property type="project" value="TreeGrafter"/>
</dbReference>
<comment type="caution">
    <text evidence="9">The sequence shown here is derived from an EMBL/GenBank/DDBJ whole genome shotgun (WGS) entry which is preliminary data.</text>
</comment>
<dbReference type="InterPro" id="IPR002171">
    <property type="entry name" value="Ribosomal_uL2"/>
</dbReference>
<dbReference type="AlphaFoldDB" id="A0A2H0TZ21"/>
<feature type="domain" description="Large ribosomal subunit protein uL2 C-terminal" evidence="7">
    <location>
        <begin position="125"/>
        <end position="255"/>
    </location>
</feature>
<dbReference type="Gene3D" id="2.30.30.30">
    <property type="match status" value="1"/>
</dbReference>
<evidence type="ECO:0000256" key="2">
    <source>
        <dbReference type="ARBA" id="ARBA00022980"/>
    </source>
</evidence>
<dbReference type="InterPro" id="IPR008991">
    <property type="entry name" value="Translation_prot_SH3-like_sf"/>
</dbReference>
<feature type="compositionally biased region" description="Basic residues" evidence="6">
    <location>
        <begin position="273"/>
        <end position="283"/>
    </location>
</feature>
<dbReference type="InterPro" id="IPR014722">
    <property type="entry name" value="Rib_uL2_dom2"/>
</dbReference>
<dbReference type="GO" id="GO:0016740">
    <property type="term" value="F:transferase activity"/>
    <property type="evidence" value="ECO:0007669"/>
    <property type="project" value="InterPro"/>
</dbReference>
<gene>
    <name evidence="5" type="primary">rplB</name>
    <name evidence="9" type="ORF">COU28_01375</name>
</gene>
<dbReference type="SUPFAM" id="SSF50104">
    <property type="entry name" value="Translation proteins SH3-like domain"/>
    <property type="match status" value="1"/>
</dbReference>
<dbReference type="SMART" id="SM01382">
    <property type="entry name" value="Ribosomal_L2_C"/>
    <property type="match status" value="1"/>
</dbReference>
<dbReference type="SMART" id="SM01383">
    <property type="entry name" value="Ribosomal_L2"/>
    <property type="match status" value="1"/>
</dbReference>
<dbReference type="EMBL" id="PFBU01000025">
    <property type="protein sequence ID" value="PIR78469.1"/>
    <property type="molecule type" value="Genomic_DNA"/>
</dbReference>
<accession>A0A2H0TZ21</accession>
<dbReference type="InterPro" id="IPR022669">
    <property type="entry name" value="Ribosomal_uL2_C"/>
</dbReference>
<evidence type="ECO:0000313" key="10">
    <source>
        <dbReference type="Proteomes" id="UP000230852"/>
    </source>
</evidence>
<proteinExistence type="inferred from homology"/>
<evidence type="ECO:0000256" key="1">
    <source>
        <dbReference type="ARBA" id="ARBA00005636"/>
    </source>
</evidence>
<dbReference type="InterPro" id="IPR014726">
    <property type="entry name" value="Ribosomal_uL2_dom3"/>
</dbReference>
<dbReference type="Gene3D" id="4.10.950.10">
    <property type="entry name" value="Ribosomal protein L2, domain 3"/>
    <property type="match status" value="1"/>
</dbReference>
<dbReference type="InterPro" id="IPR022666">
    <property type="entry name" value="Ribosomal_uL2_RNA-bd_dom"/>
</dbReference>
<comment type="similarity">
    <text evidence="1 5">Belongs to the universal ribosomal protein uL2 family.</text>
</comment>
<evidence type="ECO:0000313" key="9">
    <source>
        <dbReference type="EMBL" id="PIR78469.1"/>
    </source>
</evidence>
<dbReference type="Pfam" id="PF00181">
    <property type="entry name" value="Ribosomal_L2_N"/>
    <property type="match status" value="1"/>
</dbReference>
<dbReference type="SUPFAM" id="SSF50249">
    <property type="entry name" value="Nucleic acid-binding proteins"/>
    <property type="match status" value="1"/>
</dbReference>
<dbReference type="InterPro" id="IPR012340">
    <property type="entry name" value="NA-bd_OB-fold"/>
</dbReference>
<comment type="subunit">
    <text evidence="5">Part of the 50S ribosomal subunit. Forms a bridge to the 30S subunit in the 70S ribosome.</text>
</comment>
<dbReference type="NCBIfam" id="TIGR01171">
    <property type="entry name" value="rplB_bact"/>
    <property type="match status" value="1"/>
</dbReference>
<dbReference type="Proteomes" id="UP000230852">
    <property type="component" value="Unassembled WGS sequence"/>
</dbReference>
<protein>
    <recommendedName>
        <fullName evidence="4 5">Large ribosomal subunit protein uL2</fullName>
    </recommendedName>
</protein>
<keyword evidence="3 5" id="KW-0687">Ribonucleoprotein</keyword>
<comment type="function">
    <text evidence="5">One of the primary rRNA binding proteins. Required for association of the 30S and 50S subunits to form the 70S ribosome, for tRNA binding and peptide bond formation. It has been suggested to have peptidyltransferase activity; this is somewhat controversial. Makes several contacts with the 16S rRNA in the 70S ribosome.</text>
</comment>
<evidence type="ECO:0000259" key="8">
    <source>
        <dbReference type="SMART" id="SM01383"/>
    </source>
</evidence>
<sequence>MAVKKYKPTTPGRRHSSVQDFSDITKTKPEKSLISTMNKKAGRNNTGKITIRHRGGGTKRFYRHIDFARINFDSPVNVVAIEYDPNRGPRIALVEDADKNKSYILAESKMKVGDVVVSSKNKIEAKLGNRMPLEFIPSGLNVYNVEMEPGKGGQMVRGAGNAAQLMVIEGKYAQLKLPSTEVRMFAKECMATVGQLSNSDYKLVRWGKAGRMRYRGIKPTVKGKNMNPVDHPHGGGEGHSPIGNRKGPRTKWGKAALGVKTRRPKQSSDKFIVSRRKSSRKKK</sequence>
<dbReference type="Pfam" id="PF03947">
    <property type="entry name" value="Ribosomal_L2_C"/>
    <property type="match status" value="1"/>
</dbReference>
<feature type="domain" description="Large ribosomal subunit protein uL2 RNA-binding" evidence="8">
    <location>
        <begin position="42"/>
        <end position="118"/>
    </location>
</feature>
<evidence type="ECO:0000259" key="7">
    <source>
        <dbReference type="SMART" id="SM01382"/>
    </source>
</evidence>
<organism evidence="9 10">
    <name type="scientific">Candidatus Magasanikbacteria bacterium CG10_big_fil_rev_8_21_14_0_10_36_16</name>
    <dbReference type="NCBI Taxonomy" id="1974645"/>
    <lineage>
        <taxon>Bacteria</taxon>
        <taxon>Candidatus Magasanikiibacteriota</taxon>
    </lineage>
</organism>
<keyword evidence="5" id="KW-0699">rRNA-binding</keyword>
<evidence type="ECO:0000256" key="3">
    <source>
        <dbReference type="ARBA" id="ARBA00023274"/>
    </source>
</evidence>
<dbReference type="FunFam" id="4.10.950.10:FF:000001">
    <property type="entry name" value="50S ribosomal protein L2"/>
    <property type="match status" value="1"/>
</dbReference>
<keyword evidence="2 5" id="KW-0689">Ribosomal protein</keyword>
<evidence type="ECO:0000256" key="5">
    <source>
        <dbReference type="HAMAP-Rule" id="MF_01320"/>
    </source>
</evidence>
<dbReference type="InterPro" id="IPR005880">
    <property type="entry name" value="Ribosomal_uL2_bac/org-type"/>
</dbReference>
<dbReference type="PANTHER" id="PTHR13691">
    <property type="entry name" value="RIBOSOMAL PROTEIN L2"/>
    <property type="match status" value="1"/>
</dbReference>
<dbReference type="GO" id="GO:0019843">
    <property type="term" value="F:rRNA binding"/>
    <property type="evidence" value="ECO:0007669"/>
    <property type="project" value="UniProtKB-UniRule"/>
</dbReference>
<dbReference type="GO" id="GO:0003735">
    <property type="term" value="F:structural constituent of ribosome"/>
    <property type="evidence" value="ECO:0007669"/>
    <property type="project" value="InterPro"/>
</dbReference>
<name>A0A2H0TZ21_9BACT</name>
<dbReference type="FunFam" id="2.30.30.30:FF:000001">
    <property type="entry name" value="50S ribosomal protein L2"/>
    <property type="match status" value="1"/>
</dbReference>
<evidence type="ECO:0000256" key="4">
    <source>
        <dbReference type="ARBA" id="ARBA00035242"/>
    </source>
</evidence>
<reference evidence="10" key="1">
    <citation type="submission" date="2017-09" db="EMBL/GenBank/DDBJ databases">
        <title>Depth-based differentiation of microbial function through sediment-hosted aquifers and enrichment of novel symbionts in the deep terrestrial subsurface.</title>
        <authorList>
            <person name="Probst A.J."/>
            <person name="Ladd B."/>
            <person name="Jarett J.K."/>
            <person name="Geller-Mcgrath D.E."/>
            <person name="Sieber C.M.K."/>
            <person name="Emerson J.B."/>
            <person name="Anantharaman K."/>
            <person name="Thomas B.C."/>
            <person name="Malmstrom R."/>
            <person name="Stieglmeier M."/>
            <person name="Klingl A."/>
            <person name="Woyke T."/>
            <person name="Ryan C.M."/>
            <person name="Banfield J.F."/>
        </authorList>
    </citation>
    <scope>NUCLEOTIDE SEQUENCE [LARGE SCALE GENOMIC DNA]</scope>
</reference>
<dbReference type="Gene3D" id="2.40.50.140">
    <property type="entry name" value="Nucleic acid-binding proteins"/>
    <property type="match status" value="1"/>
</dbReference>
<dbReference type="GO" id="GO:0015934">
    <property type="term" value="C:large ribosomal subunit"/>
    <property type="evidence" value="ECO:0007669"/>
    <property type="project" value="InterPro"/>
</dbReference>